<gene>
    <name evidence="3" type="ORF">AAJ76_1000062515</name>
</gene>
<dbReference type="RefSeq" id="XP_024331632.1">
    <property type="nucleotide sequence ID" value="XM_024473536.1"/>
</dbReference>
<feature type="transmembrane region" description="Helical" evidence="1">
    <location>
        <begin position="129"/>
        <end position="146"/>
    </location>
</feature>
<proteinExistence type="predicted"/>
<dbReference type="VEuPathDB" id="MicrosporidiaDB:AAJ76_1000062515"/>
<feature type="transmembrane region" description="Helical" evidence="1">
    <location>
        <begin position="183"/>
        <end position="205"/>
    </location>
</feature>
<evidence type="ECO:0000256" key="1">
    <source>
        <dbReference type="SAM" id="Phobius"/>
    </source>
</evidence>
<feature type="transmembrane region" description="Helical" evidence="1">
    <location>
        <begin position="80"/>
        <end position="99"/>
    </location>
</feature>
<feature type="transmembrane region" description="Helical" evidence="1">
    <location>
        <begin position="217"/>
        <end position="240"/>
    </location>
</feature>
<evidence type="ECO:0008006" key="5">
    <source>
        <dbReference type="Google" id="ProtNLM"/>
    </source>
</evidence>
<keyword evidence="1" id="KW-0472">Membrane</keyword>
<comment type="caution">
    <text evidence="3">The sequence shown here is derived from an EMBL/GenBank/DDBJ whole genome shotgun (WGS) entry which is preliminary data.</text>
</comment>
<feature type="signal peptide" evidence="2">
    <location>
        <begin position="1"/>
        <end position="23"/>
    </location>
</feature>
<name>A0A0F9WGZ4_9MICR</name>
<sequence>MRKLLKTVQKFLYIVILLRFIQATTPPPASTTGEIAIAIPSFAEPGLGIFYRCIYGAWLCLFIFIVMMRRGFITAIQKQVVIFQGIFFGVDVTIYTIGYAHFANIAWIISFIASPACTVLSINDRLFKTFIALINAFGISYLTAIIVKIASIIKIGVFAAIVYLILIVLISGSEKLQICLSKIFTVTISVVTLIQLSGLINIFYGLHGGNESIGLKILHYGLALIVLLLVATYFISITYFSSWADKKVEEVVAIKNNVLGGEETTQS</sequence>
<dbReference type="OMA" id="NIAWIIS"/>
<keyword evidence="4" id="KW-1185">Reference proteome</keyword>
<evidence type="ECO:0000313" key="3">
    <source>
        <dbReference type="EMBL" id="KKO75890.1"/>
    </source>
</evidence>
<evidence type="ECO:0000313" key="4">
    <source>
        <dbReference type="Proteomes" id="UP000034350"/>
    </source>
</evidence>
<dbReference type="GeneID" id="36318430"/>
<reference evidence="3 4" key="1">
    <citation type="journal article" date="2015" name="Environ. Microbiol.">
        <title>Genome analyses suggest the presence of polyploidy and recent human-driven expansions in eight global populations of the honeybee pathogen Nosema ceranae.</title>
        <authorList>
            <person name="Pelin A."/>
            <person name="Selman M."/>
            <person name="Aris-Brosou S."/>
            <person name="Farinelli L."/>
            <person name="Corradi N."/>
        </authorList>
    </citation>
    <scope>NUCLEOTIDE SEQUENCE [LARGE SCALE GENOMIC DNA]</scope>
    <source>
        <strain evidence="3 4">PA08 1199</strain>
    </source>
</reference>
<dbReference type="EMBL" id="JPQZ01000010">
    <property type="protein sequence ID" value="KKO75890.1"/>
    <property type="molecule type" value="Genomic_DNA"/>
</dbReference>
<protein>
    <recommendedName>
        <fullName evidence="5">Chitin synthase export chaperone</fullName>
    </recommendedName>
</protein>
<dbReference type="VEuPathDB" id="MicrosporidiaDB:G9O61_00g003070"/>
<evidence type="ECO:0000256" key="2">
    <source>
        <dbReference type="SAM" id="SignalP"/>
    </source>
</evidence>
<dbReference type="VEuPathDB" id="MicrosporidiaDB:NCER_101413"/>
<keyword evidence="2" id="KW-0732">Signal</keyword>
<feature type="transmembrane region" description="Helical" evidence="1">
    <location>
        <begin position="49"/>
        <end position="68"/>
    </location>
</feature>
<dbReference type="AlphaFoldDB" id="A0A0F9WGZ4"/>
<feature type="chain" id="PRO_5002529598" description="Chitin synthase export chaperone" evidence="2">
    <location>
        <begin position="24"/>
        <end position="267"/>
    </location>
</feature>
<accession>A0A0F9WGZ4</accession>
<feature type="transmembrane region" description="Helical" evidence="1">
    <location>
        <begin position="105"/>
        <end position="122"/>
    </location>
</feature>
<dbReference type="Proteomes" id="UP000034350">
    <property type="component" value="Unassembled WGS sequence"/>
</dbReference>
<feature type="transmembrane region" description="Helical" evidence="1">
    <location>
        <begin position="152"/>
        <end position="171"/>
    </location>
</feature>
<keyword evidence="1" id="KW-1133">Transmembrane helix</keyword>
<organism evidence="3 4">
    <name type="scientific">Vairimorpha ceranae</name>
    <dbReference type="NCBI Taxonomy" id="40302"/>
    <lineage>
        <taxon>Eukaryota</taxon>
        <taxon>Fungi</taxon>
        <taxon>Fungi incertae sedis</taxon>
        <taxon>Microsporidia</taxon>
        <taxon>Nosematidae</taxon>
        <taxon>Vairimorpha</taxon>
    </lineage>
</organism>
<keyword evidence="1" id="KW-0812">Transmembrane</keyword>